<dbReference type="Proteomes" id="UP000243217">
    <property type="component" value="Unassembled WGS sequence"/>
</dbReference>
<dbReference type="AlphaFoldDB" id="A0A1W0A1I5"/>
<protein>
    <submittedName>
        <fullName evidence="1">Uncharacterized protein</fullName>
    </submittedName>
</protein>
<evidence type="ECO:0000313" key="2">
    <source>
        <dbReference type="Proteomes" id="UP000243217"/>
    </source>
</evidence>
<gene>
    <name evidence="1" type="ORF">THRCLA_21032</name>
</gene>
<feature type="non-terminal residue" evidence="1">
    <location>
        <position position="1"/>
    </location>
</feature>
<reference evidence="1 2" key="1">
    <citation type="journal article" date="2014" name="Genome Biol. Evol.">
        <title>The secreted proteins of Achlya hypogyna and Thraustotheca clavata identify the ancestral oomycete secretome and reveal gene acquisitions by horizontal gene transfer.</title>
        <authorList>
            <person name="Misner I."/>
            <person name="Blouin N."/>
            <person name="Leonard G."/>
            <person name="Richards T.A."/>
            <person name="Lane C.E."/>
        </authorList>
    </citation>
    <scope>NUCLEOTIDE SEQUENCE [LARGE SCALE GENOMIC DNA]</scope>
    <source>
        <strain evidence="1 2">ATCC 34112</strain>
    </source>
</reference>
<sequence length="84" mass="9802">LQELIDGWVYGWKSGRSQAVRECLHYVKVAFVFEIINEPNVRWKVIARVFSTGFTFASYRSLHNSDVTTSFVPETPPRIKRKLK</sequence>
<keyword evidence="2" id="KW-1185">Reference proteome</keyword>
<dbReference type="EMBL" id="JNBS01000729">
    <property type="protein sequence ID" value="OQS03900.1"/>
    <property type="molecule type" value="Genomic_DNA"/>
</dbReference>
<proteinExistence type="predicted"/>
<evidence type="ECO:0000313" key="1">
    <source>
        <dbReference type="EMBL" id="OQS03900.1"/>
    </source>
</evidence>
<name>A0A1W0A1I5_9STRA</name>
<organism evidence="1 2">
    <name type="scientific">Thraustotheca clavata</name>
    <dbReference type="NCBI Taxonomy" id="74557"/>
    <lineage>
        <taxon>Eukaryota</taxon>
        <taxon>Sar</taxon>
        <taxon>Stramenopiles</taxon>
        <taxon>Oomycota</taxon>
        <taxon>Saprolegniomycetes</taxon>
        <taxon>Saprolegniales</taxon>
        <taxon>Achlyaceae</taxon>
        <taxon>Thraustotheca</taxon>
    </lineage>
</organism>
<comment type="caution">
    <text evidence="1">The sequence shown here is derived from an EMBL/GenBank/DDBJ whole genome shotgun (WGS) entry which is preliminary data.</text>
</comment>
<accession>A0A1W0A1I5</accession>